<accession>A0ABV6S106</accession>
<evidence type="ECO:0000313" key="2">
    <source>
        <dbReference type="Proteomes" id="UP001589896"/>
    </source>
</evidence>
<reference evidence="1 2" key="1">
    <citation type="submission" date="2024-09" db="EMBL/GenBank/DDBJ databases">
        <authorList>
            <person name="Sun Q."/>
            <person name="Mori K."/>
        </authorList>
    </citation>
    <scope>NUCLEOTIDE SEQUENCE [LARGE SCALE GENOMIC DNA]</scope>
    <source>
        <strain evidence="1 2">KCTC 23076</strain>
    </source>
</reference>
<organism evidence="1 2">
    <name type="scientific">Lysobacter korlensis</name>
    <dbReference type="NCBI Taxonomy" id="553636"/>
    <lineage>
        <taxon>Bacteria</taxon>
        <taxon>Pseudomonadati</taxon>
        <taxon>Pseudomonadota</taxon>
        <taxon>Gammaproteobacteria</taxon>
        <taxon>Lysobacterales</taxon>
        <taxon>Lysobacteraceae</taxon>
        <taxon>Lysobacter</taxon>
    </lineage>
</organism>
<sequence>MSRAFQAFGTQPSSLAAPDTFVAELRRFFTAEQLATCAVEVEEHPVDESRHVVLLTWDGRWWARFSPQTGQEVRADATQAASLAASQRDRDKVVRSDYRIHVLFADDPDKRYTNHAVQLLDFLEDAAAMVIFDPERQDFL</sequence>
<evidence type="ECO:0000313" key="1">
    <source>
        <dbReference type="EMBL" id="MFC0682911.1"/>
    </source>
</evidence>
<dbReference type="EMBL" id="JBHLTG010000030">
    <property type="protein sequence ID" value="MFC0682911.1"/>
    <property type="molecule type" value="Genomic_DNA"/>
</dbReference>
<dbReference type="RefSeq" id="WP_386677393.1">
    <property type="nucleotide sequence ID" value="NZ_JBHLTG010000030.1"/>
</dbReference>
<dbReference type="Proteomes" id="UP001589896">
    <property type="component" value="Unassembled WGS sequence"/>
</dbReference>
<name>A0ABV6S106_9GAMM</name>
<gene>
    <name evidence="1" type="ORF">ACFFGH_34215</name>
</gene>
<protein>
    <submittedName>
        <fullName evidence="1">Uncharacterized protein</fullName>
    </submittedName>
</protein>
<keyword evidence="2" id="KW-1185">Reference proteome</keyword>
<proteinExistence type="predicted"/>
<comment type="caution">
    <text evidence="1">The sequence shown here is derived from an EMBL/GenBank/DDBJ whole genome shotgun (WGS) entry which is preliminary data.</text>
</comment>